<dbReference type="AlphaFoldDB" id="A0A067MJA0"/>
<dbReference type="SUPFAM" id="SSF51197">
    <property type="entry name" value="Clavaminate synthase-like"/>
    <property type="match status" value="1"/>
</dbReference>
<evidence type="ECO:0008006" key="3">
    <source>
        <dbReference type="Google" id="ProtNLM"/>
    </source>
</evidence>
<dbReference type="PANTHER" id="PTHR30613:SF1">
    <property type="entry name" value="DUF1479 DOMAIN PROTEIN (AFU_ORTHOLOGUE AFUA_5G09280)"/>
    <property type="match status" value="1"/>
</dbReference>
<dbReference type="InterPro" id="IPR010856">
    <property type="entry name" value="Gig2-like"/>
</dbReference>
<gene>
    <name evidence="1" type="ORF">BOTBODRAFT_108165</name>
</gene>
<dbReference type="STRING" id="930990.A0A067MJA0"/>
<name>A0A067MJA0_BOTB1</name>
<dbReference type="Gene3D" id="2.60.120.330">
    <property type="entry name" value="B-lactam Antibiotic, Isopenicillin N Synthase, Chain"/>
    <property type="match status" value="1"/>
</dbReference>
<dbReference type="HOGENOM" id="CLU_011148_0_0_1"/>
<sequence>MLLHRQIIPRHSLLLRIRSLHSSTRADIAPSPRVSAANTKDEGTIADAFASLAGAADVVLPERFAELKRTIVPNEAAARRVTAAWAEVLGELRTAEKEILDRGSDIVPQVNYADLSSLSGEEIEVVKKRGTVVIRNVVNEDLALGWKEDIKRYIQKNPQVRGFPADNKQVFEIYWSKSQIEARSHPHVLSTQTWLSSLWQVNPDTIPEPNPLISLSTPLSYVDRLRIRLPGDAKFALGPHIDGGSLERWEDEGYRRCYKNILEGRWREHDAFDIGARLYANSDLYNGSSQCGVFRSFQGWLSLSNTGPNEGTLRVYPNLLLSSAYVLLRPFFKAVKPLDSANSREDYLEASNWTLDLASTEFPNSVMGRGQELNEITHPHLRLENTMVSVPRVKPGDMVFWHCDGVHAVESVHRGEGDSSVLYIPAAPLTEKNMDYTARLAHAFLSGSPPEDFPGGKGEAEFVDRGNPANFLTVEGARAMALKEFEEWPGMNASDKRAIEHANRLIRG</sequence>
<dbReference type="PANTHER" id="PTHR30613">
    <property type="entry name" value="UNCHARACTERIZED PROTEIN YBIU-RELATED"/>
    <property type="match status" value="1"/>
</dbReference>
<keyword evidence="2" id="KW-1185">Reference proteome</keyword>
<protein>
    <recommendedName>
        <fullName evidence="3">DUF1479-domain-containing protein</fullName>
    </recommendedName>
</protein>
<organism evidence="1 2">
    <name type="scientific">Botryobasidium botryosum (strain FD-172 SS1)</name>
    <dbReference type="NCBI Taxonomy" id="930990"/>
    <lineage>
        <taxon>Eukaryota</taxon>
        <taxon>Fungi</taxon>
        <taxon>Dikarya</taxon>
        <taxon>Basidiomycota</taxon>
        <taxon>Agaricomycotina</taxon>
        <taxon>Agaricomycetes</taxon>
        <taxon>Cantharellales</taxon>
        <taxon>Botryobasidiaceae</taxon>
        <taxon>Botryobasidium</taxon>
    </lineage>
</organism>
<dbReference type="Pfam" id="PF07350">
    <property type="entry name" value="Gig2-like"/>
    <property type="match status" value="1"/>
</dbReference>
<evidence type="ECO:0000313" key="2">
    <source>
        <dbReference type="Proteomes" id="UP000027195"/>
    </source>
</evidence>
<dbReference type="OrthoDB" id="8249012at2759"/>
<dbReference type="Proteomes" id="UP000027195">
    <property type="component" value="Unassembled WGS sequence"/>
</dbReference>
<proteinExistence type="predicted"/>
<dbReference type="InParanoid" id="A0A067MJA0"/>
<dbReference type="EMBL" id="KL198031">
    <property type="protein sequence ID" value="KDQ15639.1"/>
    <property type="molecule type" value="Genomic_DNA"/>
</dbReference>
<accession>A0A067MJA0</accession>
<reference evidence="2" key="1">
    <citation type="journal article" date="2014" name="Proc. Natl. Acad. Sci. U.S.A.">
        <title>Extensive sampling of basidiomycete genomes demonstrates inadequacy of the white-rot/brown-rot paradigm for wood decay fungi.</title>
        <authorList>
            <person name="Riley R."/>
            <person name="Salamov A.A."/>
            <person name="Brown D.W."/>
            <person name="Nagy L.G."/>
            <person name="Floudas D."/>
            <person name="Held B.W."/>
            <person name="Levasseur A."/>
            <person name="Lombard V."/>
            <person name="Morin E."/>
            <person name="Otillar R."/>
            <person name="Lindquist E.A."/>
            <person name="Sun H."/>
            <person name="LaButti K.M."/>
            <person name="Schmutz J."/>
            <person name="Jabbour D."/>
            <person name="Luo H."/>
            <person name="Baker S.E."/>
            <person name="Pisabarro A.G."/>
            <person name="Walton J.D."/>
            <person name="Blanchette R.A."/>
            <person name="Henrissat B."/>
            <person name="Martin F."/>
            <person name="Cullen D."/>
            <person name="Hibbett D.S."/>
            <person name="Grigoriev I.V."/>
        </authorList>
    </citation>
    <scope>NUCLEOTIDE SEQUENCE [LARGE SCALE GENOMIC DNA]</scope>
    <source>
        <strain evidence="2">FD-172 SS1</strain>
    </source>
</reference>
<evidence type="ECO:0000313" key="1">
    <source>
        <dbReference type="EMBL" id="KDQ15639.1"/>
    </source>
</evidence>
<dbReference type="InterPro" id="IPR027443">
    <property type="entry name" value="IPNS-like_sf"/>
</dbReference>